<keyword evidence="2" id="KW-0472">Membrane</keyword>
<name>A0A0R1XAV8_9LACO</name>
<feature type="region of interest" description="Disordered" evidence="1">
    <location>
        <begin position="75"/>
        <end position="135"/>
    </location>
</feature>
<dbReference type="AlphaFoldDB" id="A0A0R1XAV8"/>
<accession>A0A0R1XAV8</accession>
<protein>
    <submittedName>
        <fullName evidence="3">Uncharacterized protein</fullName>
    </submittedName>
</protein>
<keyword evidence="2" id="KW-0812">Transmembrane</keyword>
<evidence type="ECO:0000256" key="1">
    <source>
        <dbReference type="SAM" id="MobiDB-lite"/>
    </source>
</evidence>
<evidence type="ECO:0000313" key="3">
    <source>
        <dbReference type="EMBL" id="KRM27272.1"/>
    </source>
</evidence>
<feature type="compositionally biased region" description="Basic and acidic residues" evidence="1">
    <location>
        <begin position="108"/>
        <end position="132"/>
    </location>
</feature>
<dbReference type="OrthoDB" id="2340061at2"/>
<comment type="caution">
    <text evidence="3">The sequence shown here is derived from an EMBL/GenBank/DDBJ whole genome shotgun (WGS) entry which is preliminary data.</text>
</comment>
<dbReference type="Gene3D" id="3.10.450.730">
    <property type="entry name" value="BLIP domain"/>
    <property type="match status" value="1"/>
</dbReference>
<evidence type="ECO:0000313" key="4">
    <source>
        <dbReference type="Proteomes" id="UP000050949"/>
    </source>
</evidence>
<reference evidence="3 4" key="1">
    <citation type="journal article" date="2015" name="Genome Announc.">
        <title>Expanding the biotechnology potential of lactobacilli through comparative genomics of 213 strains and associated genera.</title>
        <authorList>
            <person name="Sun Z."/>
            <person name="Harris H.M."/>
            <person name="McCann A."/>
            <person name="Guo C."/>
            <person name="Argimon S."/>
            <person name="Zhang W."/>
            <person name="Yang X."/>
            <person name="Jeffery I.B."/>
            <person name="Cooney J.C."/>
            <person name="Kagawa T.F."/>
            <person name="Liu W."/>
            <person name="Song Y."/>
            <person name="Salvetti E."/>
            <person name="Wrobel A."/>
            <person name="Rasinkangas P."/>
            <person name="Parkhill J."/>
            <person name="Rea M.C."/>
            <person name="O'Sullivan O."/>
            <person name="Ritari J."/>
            <person name="Douillard F.P."/>
            <person name="Paul Ross R."/>
            <person name="Yang R."/>
            <person name="Briner A.E."/>
            <person name="Felis G.E."/>
            <person name="de Vos W.M."/>
            <person name="Barrangou R."/>
            <person name="Klaenhammer T.R."/>
            <person name="Caufield P.W."/>
            <person name="Cui Y."/>
            <person name="Zhang H."/>
            <person name="O'Toole P.W."/>
        </authorList>
    </citation>
    <scope>NUCLEOTIDE SEQUENCE [LARGE SCALE GENOMIC DNA]</scope>
    <source>
        <strain evidence="3 4">DSM 16991</strain>
    </source>
</reference>
<dbReference type="RefSeq" id="WP_027828843.1">
    <property type="nucleotide sequence ID" value="NZ_AUEH01000030.1"/>
</dbReference>
<keyword evidence="2" id="KW-1133">Transmembrane helix</keyword>
<evidence type="ECO:0000256" key="2">
    <source>
        <dbReference type="SAM" id="Phobius"/>
    </source>
</evidence>
<feature type="region of interest" description="Disordered" evidence="1">
    <location>
        <begin position="1"/>
        <end position="35"/>
    </location>
</feature>
<dbReference type="PATRIC" id="fig|1122147.4.peg.2793"/>
<gene>
    <name evidence="3" type="ORF">FC91_GL002710</name>
</gene>
<sequence length="297" mass="32972">MKIRGENNGQEPLSRSSRRVTRQKGASRAQVCSRKARHKKPLYKKWWFWLAVFLIVGGIGTALDGRFDDSKSSVASSAKMSSTSKKRGNRQSVNSSSRKQSGLTSAEQRSKKEKESSIARAEKESQQEEKYNQLRLGMTKEQVTDIAGDPEAKADELWTYSKGDVIFSSEGKVQGGTLGNLQDQVTTSIAKAKEGKQQAASASSRKQSLLIASAQRFGEASSQHLSKYPSVYRAVQVGDAIAYLYKNGNDVLLVRYDTPNLITNVYIYDSTKDGGQGTLLYTGRTNLQDRPKTYNFW</sequence>
<dbReference type="Proteomes" id="UP000050949">
    <property type="component" value="Unassembled WGS sequence"/>
</dbReference>
<feature type="transmembrane region" description="Helical" evidence="2">
    <location>
        <begin position="46"/>
        <end position="63"/>
    </location>
</feature>
<organism evidence="3 4">
    <name type="scientific">Schleiferilactobacillus harbinensis DSM 16991</name>
    <dbReference type="NCBI Taxonomy" id="1122147"/>
    <lineage>
        <taxon>Bacteria</taxon>
        <taxon>Bacillati</taxon>
        <taxon>Bacillota</taxon>
        <taxon>Bacilli</taxon>
        <taxon>Lactobacillales</taxon>
        <taxon>Lactobacillaceae</taxon>
        <taxon>Schleiferilactobacillus</taxon>
    </lineage>
</organism>
<feature type="compositionally biased region" description="Polar residues" evidence="1">
    <location>
        <begin position="90"/>
        <end position="107"/>
    </location>
</feature>
<proteinExistence type="predicted"/>
<dbReference type="EMBL" id="AZFW01000052">
    <property type="protein sequence ID" value="KRM27272.1"/>
    <property type="molecule type" value="Genomic_DNA"/>
</dbReference>